<dbReference type="Proteomes" id="UP000187406">
    <property type="component" value="Unassembled WGS sequence"/>
</dbReference>
<dbReference type="CDD" id="cd00303">
    <property type="entry name" value="retropepsin_like"/>
    <property type="match status" value="1"/>
</dbReference>
<dbReference type="AlphaFoldDB" id="A0A1Q3C0S2"/>
<dbReference type="InterPro" id="IPR021109">
    <property type="entry name" value="Peptidase_aspartic_dom_sf"/>
</dbReference>
<dbReference type="PANTHER" id="PTHR35046">
    <property type="entry name" value="ZINC KNUCKLE (CCHC-TYPE) FAMILY PROTEIN"/>
    <property type="match status" value="1"/>
</dbReference>
<organism evidence="1 2">
    <name type="scientific">Cephalotus follicularis</name>
    <name type="common">Albany pitcher plant</name>
    <dbReference type="NCBI Taxonomy" id="3775"/>
    <lineage>
        <taxon>Eukaryota</taxon>
        <taxon>Viridiplantae</taxon>
        <taxon>Streptophyta</taxon>
        <taxon>Embryophyta</taxon>
        <taxon>Tracheophyta</taxon>
        <taxon>Spermatophyta</taxon>
        <taxon>Magnoliopsida</taxon>
        <taxon>eudicotyledons</taxon>
        <taxon>Gunneridae</taxon>
        <taxon>Pentapetalae</taxon>
        <taxon>rosids</taxon>
        <taxon>fabids</taxon>
        <taxon>Oxalidales</taxon>
        <taxon>Cephalotaceae</taxon>
        <taxon>Cephalotus</taxon>
    </lineage>
</organism>
<keyword evidence="1" id="KW-0645">Protease</keyword>
<keyword evidence="1" id="KW-0378">Hydrolase</keyword>
<protein>
    <submittedName>
        <fullName evidence="1">Asp_protease_2 domain-containing protein</fullName>
    </submittedName>
</protein>
<dbReference type="GO" id="GO:0008233">
    <property type="term" value="F:peptidase activity"/>
    <property type="evidence" value="ECO:0007669"/>
    <property type="project" value="UniProtKB-KW"/>
</dbReference>
<name>A0A1Q3C0S2_CEPFO</name>
<dbReference type="EMBL" id="BDDD01001124">
    <property type="protein sequence ID" value="GAV73633.1"/>
    <property type="molecule type" value="Genomic_DNA"/>
</dbReference>
<dbReference type="PANTHER" id="PTHR35046:SF21">
    <property type="entry name" value="RETROTRANSPOSON GAG DOMAIN-CONTAINING PROTEIN-RELATED"/>
    <property type="match status" value="1"/>
</dbReference>
<feature type="non-terminal residue" evidence="1">
    <location>
        <position position="1"/>
    </location>
</feature>
<dbReference type="OrthoDB" id="1934635at2759"/>
<dbReference type="Gene3D" id="2.40.70.10">
    <property type="entry name" value="Acid Proteases"/>
    <property type="match status" value="1"/>
</dbReference>
<dbReference type="GO" id="GO:0006508">
    <property type="term" value="P:proteolysis"/>
    <property type="evidence" value="ECO:0007669"/>
    <property type="project" value="UniProtKB-KW"/>
</dbReference>
<accession>A0A1Q3C0S2</accession>
<dbReference type="SUPFAM" id="SSF56672">
    <property type="entry name" value="DNA/RNA polymerases"/>
    <property type="match status" value="1"/>
</dbReference>
<evidence type="ECO:0000313" key="2">
    <source>
        <dbReference type="Proteomes" id="UP000187406"/>
    </source>
</evidence>
<gene>
    <name evidence="1" type="ORF">CFOL_v3_17116</name>
</gene>
<comment type="caution">
    <text evidence="1">The sequence shown here is derived from an EMBL/GenBank/DDBJ whole genome shotgun (WGS) entry which is preliminary data.</text>
</comment>
<evidence type="ECO:0000313" key="1">
    <source>
        <dbReference type="EMBL" id="GAV73633.1"/>
    </source>
</evidence>
<dbReference type="Gene3D" id="3.10.10.10">
    <property type="entry name" value="HIV Type 1 Reverse Transcriptase, subunit A, domain 1"/>
    <property type="match status" value="1"/>
</dbReference>
<sequence>SLVLRHILNVAVSEEGQWLRNNIFHMKCTSKGKTCNVIIDGGSCENVVLETMVEKLGLKTKKHPRPYKLLWFRKGNEVKVDKRCLVQFSIGQKYHDELWCDVVPMEACHVLLGRPWHYDRRTKHDGFKNTYTFKKVRVTIILGPTDTRKSTKEMDNTLLSRSAFEEAMEESCEAFALVVVEENEGRYNIPSQVLPLLEAFADVVPKELPSGLPPMRDIQHCIDFVPGAVIPNRPAYRMSLKEHEELQRQVQELLNKGLIRESTSLCAVSALLV</sequence>
<keyword evidence="2" id="KW-1185">Reference proteome</keyword>
<dbReference type="InterPro" id="IPR043502">
    <property type="entry name" value="DNA/RNA_pol_sf"/>
</dbReference>
<proteinExistence type="predicted"/>
<dbReference type="InParanoid" id="A0A1Q3C0S2"/>
<reference evidence="2" key="1">
    <citation type="submission" date="2016-04" db="EMBL/GenBank/DDBJ databases">
        <title>Cephalotus genome sequencing.</title>
        <authorList>
            <person name="Fukushima K."/>
            <person name="Hasebe M."/>
            <person name="Fang X."/>
        </authorList>
    </citation>
    <scope>NUCLEOTIDE SEQUENCE [LARGE SCALE GENOMIC DNA]</scope>
    <source>
        <strain evidence="2">cv. St1</strain>
    </source>
</reference>